<gene>
    <name evidence="4" type="ORF">ASR47_102064</name>
</gene>
<feature type="domain" description="N-acetyltransferase" evidence="3">
    <location>
        <begin position="7"/>
        <end position="157"/>
    </location>
</feature>
<dbReference type="Gene3D" id="3.40.630.30">
    <property type="match status" value="1"/>
</dbReference>
<dbReference type="InterPro" id="IPR050832">
    <property type="entry name" value="Bact_Acetyltransf"/>
</dbReference>
<reference evidence="4 5" key="1">
    <citation type="submission" date="2016-04" db="EMBL/GenBank/DDBJ databases">
        <title>Draft genome sequence of Janthinobacterium psychrotolerans sp. nov., isolated from freshwater sediments in Denmark.</title>
        <authorList>
            <person name="Gong X."/>
            <person name="Skrivergaard S."/>
            <person name="Korsgaard B.S."/>
            <person name="Schreiber L."/>
            <person name="Marshall I.P."/>
            <person name="Finster K."/>
            <person name="Schramm A."/>
        </authorList>
    </citation>
    <scope>NUCLEOTIDE SEQUENCE [LARGE SCALE GENOMIC DNA]</scope>
    <source>
        <strain evidence="4 5">S3-2</strain>
    </source>
</reference>
<sequence length="159" mass="16425">MSAASGIIIAAASASSAEARLLQDELSSALHAISGDSGRASFDAEVPDERGGFYVAKNGAGQLLGCAALRPLGEQGGTTAELKRMYARPGNAGVGAALLAHAEAEARKLGYRTVCLSTRMINTRAVAFYRKHGYAPVTPWGKYVGAAQSVCLGKVLQRG</sequence>
<dbReference type="SUPFAM" id="SSF55729">
    <property type="entry name" value="Acyl-CoA N-acyltransferases (Nat)"/>
    <property type="match status" value="1"/>
</dbReference>
<dbReference type="Pfam" id="PF00583">
    <property type="entry name" value="Acetyltransf_1"/>
    <property type="match status" value="1"/>
</dbReference>
<keyword evidence="5" id="KW-1185">Reference proteome</keyword>
<dbReference type="AlphaFoldDB" id="A0A1A7C761"/>
<proteinExistence type="predicted"/>
<dbReference type="EMBL" id="LOCQ01000043">
    <property type="protein sequence ID" value="OBV40859.1"/>
    <property type="molecule type" value="Genomic_DNA"/>
</dbReference>
<evidence type="ECO:0000256" key="2">
    <source>
        <dbReference type="ARBA" id="ARBA00023315"/>
    </source>
</evidence>
<dbReference type="STRING" id="1747903.ASR47_102064"/>
<dbReference type="PANTHER" id="PTHR43877:SF2">
    <property type="entry name" value="AMINOALKYLPHOSPHONATE N-ACETYLTRANSFERASE-RELATED"/>
    <property type="match status" value="1"/>
</dbReference>
<dbReference type="RefSeq" id="WP_245714256.1">
    <property type="nucleotide sequence ID" value="NZ_LOCQ01000043.1"/>
</dbReference>
<evidence type="ECO:0000256" key="1">
    <source>
        <dbReference type="ARBA" id="ARBA00022679"/>
    </source>
</evidence>
<name>A0A1A7C761_9BURK</name>
<dbReference type="PANTHER" id="PTHR43877">
    <property type="entry name" value="AMINOALKYLPHOSPHONATE N-ACETYLTRANSFERASE-RELATED-RELATED"/>
    <property type="match status" value="1"/>
</dbReference>
<dbReference type="InterPro" id="IPR016181">
    <property type="entry name" value="Acyl_CoA_acyltransferase"/>
</dbReference>
<dbReference type="InterPro" id="IPR000182">
    <property type="entry name" value="GNAT_dom"/>
</dbReference>
<keyword evidence="1 4" id="KW-0808">Transferase</keyword>
<evidence type="ECO:0000259" key="3">
    <source>
        <dbReference type="PROSITE" id="PS51186"/>
    </source>
</evidence>
<evidence type="ECO:0000313" key="5">
    <source>
        <dbReference type="Proteomes" id="UP000092713"/>
    </source>
</evidence>
<comment type="caution">
    <text evidence="4">The sequence shown here is derived from an EMBL/GenBank/DDBJ whole genome shotgun (WGS) entry which is preliminary data.</text>
</comment>
<dbReference type="PROSITE" id="PS51186">
    <property type="entry name" value="GNAT"/>
    <property type="match status" value="1"/>
</dbReference>
<protein>
    <submittedName>
        <fullName evidence="4">Acetyltransferase (GNAT) family protein</fullName>
    </submittedName>
</protein>
<dbReference type="Proteomes" id="UP000092713">
    <property type="component" value="Unassembled WGS sequence"/>
</dbReference>
<keyword evidence="2" id="KW-0012">Acyltransferase</keyword>
<evidence type="ECO:0000313" key="4">
    <source>
        <dbReference type="EMBL" id="OBV40859.1"/>
    </source>
</evidence>
<dbReference type="GO" id="GO:0016747">
    <property type="term" value="F:acyltransferase activity, transferring groups other than amino-acyl groups"/>
    <property type="evidence" value="ECO:0007669"/>
    <property type="project" value="InterPro"/>
</dbReference>
<organism evidence="4 5">
    <name type="scientific">Janthinobacterium psychrotolerans</name>
    <dbReference type="NCBI Taxonomy" id="1747903"/>
    <lineage>
        <taxon>Bacteria</taxon>
        <taxon>Pseudomonadati</taxon>
        <taxon>Pseudomonadota</taxon>
        <taxon>Betaproteobacteria</taxon>
        <taxon>Burkholderiales</taxon>
        <taxon>Oxalobacteraceae</taxon>
        <taxon>Janthinobacterium</taxon>
    </lineage>
</organism>
<accession>A0A1A7C761</accession>